<dbReference type="VEuPathDB" id="TrichDB:TVAGG3_0673240"/>
<reference evidence="2" key="1">
    <citation type="submission" date="2006-10" db="EMBL/GenBank/DDBJ databases">
        <authorList>
            <person name="Amadeo P."/>
            <person name="Zhao Q."/>
            <person name="Wortman J."/>
            <person name="Fraser-Liggett C."/>
            <person name="Carlton J."/>
        </authorList>
    </citation>
    <scope>NUCLEOTIDE SEQUENCE</scope>
    <source>
        <strain evidence="2">G3</strain>
    </source>
</reference>
<evidence type="ECO:0000259" key="1">
    <source>
        <dbReference type="Pfam" id="PF10416"/>
    </source>
</evidence>
<dbReference type="RefSeq" id="XP_001327200.1">
    <property type="nucleotide sequence ID" value="XM_001327165.1"/>
</dbReference>
<dbReference type="AlphaFoldDB" id="A2DX95"/>
<dbReference type="InterPro" id="IPR018845">
    <property type="entry name" value="Initiator-bd"/>
</dbReference>
<proteinExistence type="predicted"/>
<evidence type="ECO:0000313" key="2">
    <source>
        <dbReference type="EMBL" id="EAY14977.1"/>
    </source>
</evidence>
<evidence type="ECO:0000313" key="3">
    <source>
        <dbReference type="Proteomes" id="UP000001542"/>
    </source>
</evidence>
<organism evidence="2 3">
    <name type="scientific">Trichomonas vaginalis (strain ATCC PRA-98 / G3)</name>
    <dbReference type="NCBI Taxonomy" id="412133"/>
    <lineage>
        <taxon>Eukaryota</taxon>
        <taxon>Metamonada</taxon>
        <taxon>Parabasalia</taxon>
        <taxon>Trichomonadida</taxon>
        <taxon>Trichomonadidae</taxon>
        <taxon>Trichomonas</taxon>
    </lineage>
</organism>
<dbReference type="EMBL" id="DS113262">
    <property type="protein sequence ID" value="EAY14977.1"/>
    <property type="molecule type" value="Genomic_DNA"/>
</dbReference>
<dbReference type="Pfam" id="PF10416">
    <property type="entry name" value="IBD"/>
    <property type="match status" value="1"/>
</dbReference>
<dbReference type="Proteomes" id="UP000001542">
    <property type="component" value="Unassembled WGS sequence"/>
</dbReference>
<gene>
    <name evidence="2" type="ORF">TVAG_397070</name>
</gene>
<accession>A2DX95</accession>
<sequence>MFNTNTVPMFYWMMSDADKYQYNCLRYSIATTASKNQRNKRISTFNEAMDAIKMFAIRGDANDKLRSLVCGICWLNEGIAINTHQLKTLLGKCKSSINGSLQKIGFSSNISRAETTNAMTRFFPFLNENSSELRKWSVRNYPQQVLELSSPPQVPHAEEPVQKEVAIAVQSVQNELPMPPIEVEPLMDCFYEPEINDWQFEDFV</sequence>
<dbReference type="OrthoDB" id="10494191at2759"/>
<dbReference type="InParanoid" id="A2DX95"/>
<dbReference type="KEGG" id="tva:4772976"/>
<name>A2DX95_TRIV3</name>
<keyword evidence="3" id="KW-1185">Reference proteome</keyword>
<reference evidence="2" key="2">
    <citation type="journal article" date="2007" name="Science">
        <title>Draft genome sequence of the sexually transmitted pathogen Trichomonas vaginalis.</title>
        <authorList>
            <person name="Carlton J.M."/>
            <person name="Hirt R.P."/>
            <person name="Silva J.C."/>
            <person name="Delcher A.L."/>
            <person name="Schatz M."/>
            <person name="Zhao Q."/>
            <person name="Wortman J.R."/>
            <person name="Bidwell S.L."/>
            <person name="Alsmark U.C.M."/>
            <person name="Besteiro S."/>
            <person name="Sicheritz-Ponten T."/>
            <person name="Noel C.J."/>
            <person name="Dacks J.B."/>
            <person name="Foster P.G."/>
            <person name="Simillion C."/>
            <person name="Van de Peer Y."/>
            <person name="Miranda-Saavedra D."/>
            <person name="Barton G.J."/>
            <person name="Westrop G.D."/>
            <person name="Mueller S."/>
            <person name="Dessi D."/>
            <person name="Fiori P.L."/>
            <person name="Ren Q."/>
            <person name="Paulsen I."/>
            <person name="Zhang H."/>
            <person name="Bastida-Corcuera F.D."/>
            <person name="Simoes-Barbosa A."/>
            <person name="Brown M.T."/>
            <person name="Hayes R.D."/>
            <person name="Mukherjee M."/>
            <person name="Okumura C.Y."/>
            <person name="Schneider R."/>
            <person name="Smith A.J."/>
            <person name="Vanacova S."/>
            <person name="Villalvazo M."/>
            <person name="Haas B.J."/>
            <person name="Pertea M."/>
            <person name="Feldblyum T.V."/>
            <person name="Utterback T.R."/>
            <person name="Shu C.L."/>
            <person name="Osoegawa K."/>
            <person name="de Jong P.J."/>
            <person name="Hrdy I."/>
            <person name="Horvathova L."/>
            <person name="Zubacova Z."/>
            <person name="Dolezal P."/>
            <person name="Malik S.B."/>
            <person name="Logsdon J.M. Jr."/>
            <person name="Henze K."/>
            <person name="Gupta A."/>
            <person name="Wang C.C."/>
            <person name="Dunne R.L."/>
            <person name="Upcroft J.A."/>
            <person name="Upcroft P."/>
            <person name="White O."/>
            <person name="Salzberg S.L."/>
            <person name="Tang P."/>
            <person name="Chiu C.-H."/>
            <person name="Lee Y.-S."/>
            <person name="Embley T.M."/>
            <person name="Coombs G.H."/>
            <person name="Mottram J.C."/>
            <person name="Tachezy J."/>
            <person name="Fraser-Liggett C.M."/>
            <person name="Johnson P.J."/>
        </authorList>
    </citation>
    <scope>NUCLEOTIDE SEQUENCE [LARGE SCALE GENOMIC DNA]</scope>
    <source>
        <strain evidence="2">G3</strain>
    </source>
</reference>
<protein>
    <recommendedName>
        <fullName evidence="1">Initiator binding domain-containing protein</fullName>
    </recommendedName>
</protein>
<dbReference type="VEuPathDB" id="TrichDB:TVAG_397070"/>
<feature type="domain" description="Initiator binding" evidence="1">
    <location>
        <begin position="17"/>
        <end position="142"/>
    </location>
</feature>